<dbReference type="SMART" id="SM00790">
    <property type="entry name" value="AFOR_N"/>
    <property type="match status" value="1"/>
</dbReference>
<evidence type="ECO:0000256" key="1">
    <source>
        <dbReference type="ARBA" id="ARBA00001966"/>
    </source>
</evidence>
<sequence>MNKLGGYMGKVLLVDLTTNSINDYPWSDNDREMYLGGKIMAAKILYDNIKTPIDAFSPDNLLCITTSPLNGSGTPSSNRFNISTISPLTGLLTSSNCGGSFGLHLKKAGYDGLIIKGKSKTPVWIEIKEDFVKIHDATELWGKSTSSTQAVLPKFKGKIVIGPAGENKVRYASIFSQERVAGRGGVGAVMGSKNLKAITAEGNKKTPIANKQDAIKLNKKFVKLLKNHSITGKELPELGTANLIRKMQANKQLATRNYRYGRFNDYHLVSGEYMKENFLIRNTGCIGCPIKCSRVVEFNGKHVRGPELETLGLLGPNLKNNNLELIIRWNYILDELGMDTISTGGVIGFAMELSENGLWDCDLKFGEVENIEELLYDIAYRKGIGDLLAEGVKRLSEIMGGENYAIHSKGLELAAYEPRGAVGQGLGYAVSNRGGCHINGGYLIFLEGLGLGMDPYTTKAKAEFTMLQQDLLEAVSAGGTCIFTTYATMPSSLINECGSVLSDFTGKVIKHSGFSAAIINSSIIDNMPIHIPTLPHTKVLTAVTGINITFPILKKIGERGYNIERLFNIRMGLTKNDDRLPHRLVKECQVPADKRSRVPLDVLKKEYYRKRGWDENGKPTEKLLNYLGLN</sequence>
<organism evidence="8 9">
    <name type="scientific">Candidatus Syntrophocurvum alkaliphilum</name>
    <dbReference type="NCBI Taxonomy" id="2293317"/>
    <lineage>
        <taxon>Bacteria</taxon>
        <taxon>Bacillati</taxon>
        <taxon>Bacillota</taxon>
        <taxon>Clostridia</taxon>
        <taxon>Eubacteriales</taxon>
        <taxon>Syntrophomonadaceae</taxon>
        <taxon>Candidatus Syntrophocurvum</taxon>
    </lineage>
</organism>
<dbReference type="Pfam" id="PF01314">
    <property type="entry name" value="AFOR_C"/>
    <property type="match status" value="1"/>
</dbReference>
<dbReference type="RefSeq" id="WP_156203919.1">
    <property type="nucleotide sequence ID" value="NZ_CP046457.1"/>
</dbReference>
<dbReference type="Proteomes" id="UP000426444">
    <property type="component" value="Chromosome"/>
</dbReference>
<dbReference type="InterPro" id="IPR051919">
    <property type="entry name" value="W-dependent_AOR"/>
</dbReference>
<dbReference type="Gene3D" id="1.10.569.10">
    <property type="entry name" value="Aldehyde Ferredoxin Oxidoreductase Protein, subunit A, domain 2"/>
    <property type="match status" value="1"/>
</dbReference>
<evidence type="ECO:0000256" key="6">
    <source>
        <dbReference type="ARBA" id="ARBA00023014"/>
    </source>
</evidence>
<keyword evidence="4" id="KW-0479">Metal-binding</keyword>
<dbReference type="AlphaFoldDB" id="A0A6I6DBV0"/>
<keyword evidence="6" id="KW-0411">Iron-sulfur</keyword>
<dbReference type="InterPro" id="IPR013983">
    <property type="entry name" value="Ald_Fedxn_OxRdtase_N"/>
</dbReference>
<dbReference type="GO" id="GO:0046872">
    <property type="term" value="F:metal ion binding"/>
    <property type="evidence" value="ECO:0007669"/>
    <property type="project" value="UniProtKB-KW"/>
</dbReference>
<dbReference type="InterPro" id="IPR013984">
    <property type="entry name" value="Ald_Fedxn_OxRdtase_dom2"/>
</dbReference>
<dbReference type="EC" id="1.2.7.5" evidence="8"/>
<dbReference type="GO" id="GO:0033726">
    <property type="term" value="F:aldehyde ferredoxin oxidoreductase activity"/>
    <property type="evidence" value="ECO:0007669"/>
    <property type="project" value="UniProtKB-EC"/>
</dbReference>
<proteinExistence type="inferred from homology"/>
<feature type="domain" description="Aldehyde ferredoxin oxidoreductase N-terminal" evidence="7">
    <location>
        <begin position="7"/>
        <end position="204"/>
    </location>
</feature>
<dbReference type="KEGG" id="salq:SYNTR_1502"/>
<reference evidence="9" key="1">
    <citation type="journal article" date="2019" name="Microbiology">
        <title>Complete Genome Sequence of an Uncultured Bacterium of the Candidate Phylum Bipolaricaulota.</title>
        <authorList>
            <person name="Kadnikov V.V."/>
            <person name="Mardanov A.V."/>
            <person name="Beletsky A.V."/>
            <person name="Frank Y.A."/>
            <person name="Karnachuk O.V."/>
            <person name="Ravin N.V."/>
        </authorList>
    </citation>
    <scope>NUCLEOTIDE SEQUENCE [LARGE SCALE GENOMIC DNA]</scope>
</reference>
<evidence type="ECO:0000256" key="2">
    <source>
        <dbReference type="ARBA" id="ARBA00011032"/>
    </source>
</evidence>
<comment type="cofactor">
    <cofactor evidence="1">
        <name>[4Fe-4S] cluster</name>
        <dbReference type="ChEBI" id="CHEBI:49883"/>
    </cofactor>
</comment>
<dbReference type="GO" id="GO:0051539">
    <property type="term" value="F:4 iron, 4 sulfur cluster binding"/>
    <property type="evidence" value="ECO:0007669"/>
    <property type="project" value="UniProtKB-KW"/>
</dbReference>
<accession>A0A6I6DBV0</accession>
<evidence type="ECO:0000313" key="8">
    <source>
        <dbReference type="EMBL" id="QGU00096.1"/>
    </source>
</evidence>
<dbReference type="EMBL" id="CP046457">
    <property type="protein sequence ID" value="QGU00096.1"/>
    <property type="molecule type" value="Genomic_DNA"/>
</dbReference>
<comment type="similarity">
    <text evidence="2">Belongs to the AOR/FOR family.</text>
</comment>
<evidence type="ECO:0000256" key="5">
    <source>
        <dbReference type="ARBA" id="ARBA00023004"/>
    </source>
</evidence>
<keyword evidence="9" id="KW-1185">Reference proteome</keyword>
<dbReference type="OrthoDB" id="9763894at2"/>
<evidence type="ECO:0000259" key="7">
    <source>
        <dbReference type="SMART" id="SM00790"/>
    </source>
</evidence>
<keyword evidence="3" id="KW-0004">4Fe-4S</keyword>
<dbReference type="InterPro" id="IPR036021">
    <property type="entry name" value="Tungsten_al_ferr_oxy-like_C"/>
</dbReference>
<evidence type="ECO:0000256" key="3">
    <source>
        <dbReference type="ARBA" id="ARBA00022485"/>
    </source>
</evidence>
<evidence type="ECO:0000256" key="4">
    <source>
        <dbReference type="ARBA" id="ARBA00022723"/>
    </source>
</evidence>
<protein>
    <submittedName>
        <fullName evidence="8">Tungsten-containing aldehyde:ferredoxin oxidoreductase</fullName>
        <ecNumber evidence="8">1.2.7.5</ecNumber>
    </submittedName>
</protein>
<gene>
    <name evidence="8" type="ORF">SYNTR_1502</name>
</gene>
<dbReference type="Gene3D" id="3.60.9.10">
    <property type="entry name" value="Aldehyde ferredoxin oxidoreductase, N-terminal domain"/>
    <property type="match status" value="1"/>
</dbReference>
<dbReference type="SUPFAM" id="SSF56228">
    <property type="entry name" value="Aldehyde ferredoxin oxidoreductase, N-terminal domain"/>
    <property type="match status" value="1"/>
</dbReference>
<keyword evidence="5" id="KW-0408">Iron</keyword>
<dbReference type="PANTHER" id="PTHR30038">
    <property type="entry name" value="ALDEHYDE FERREDOXIN OXIDOREDUCTASE"/>
    <property type="match status" value="1"/>
</dbReference>
<dbReference type="InterPro" id="IPR036503">
    <property type="entry name" value="Ald_Fedxn_OxRdtase_N_sf"/>
</dbReference>
<evidence type="ECO:0000313" key="9">
    <source>
        <dbReference type="Proteomes" id="UP000426444"/>
    </source>
</evidence>
<keyword evidence="8" id="KW-0560">Oxidoreductase</keyword>
<dbReference type="PANTHER" id="PTHR30038:SF0">
    <property type="entry name" value="TUNGSTEN-CONTAINING ALDEHYDE FERREDOXIN OXIDOREDUCTASE"/>
    <property type="match status" value="1"/>
</dbReference>
<dbReference type="GO" id="GO:0009055">
    <property type="term" value="F:electron transfer activity"/>
    <property type="evidence" value="ECO:0007669"/>
    <property type="project" value="InterPro"/>
</dbReference>
<dbReference type="Pfam" id="PF02730">
    <property type="entry name" value="AFOR_N"/>
    <property type="match status" value="1"/>
</dbReference>
<dbReference type="InterPro" id="IPR001203">
    <property type="entry name" value="OxRdtase_Ald_Fedxn_C"/>
</dbReference>
<name>A0A6I6DBV0_9FIRM</name>
<dbReference type="SUPFAM" id="SSF48310">
    <property type="entry name" value="Aldehyde ferredoxin oxidoreductase, C-terminal domains"/>
    <property type="match status" value="1"/>
</dbReference>